<keyword evidence="4 6" id="KW-1133">Transmembrane helix</keyword>
<keyword evidence="2" id="KW-1003">Cell membrane</keyword>
<feature type="transmembrane region" description="Helical" evidence="6">
    <location>
        <begin position="65"/>
        <end position="91"/>
    </location>
</feature>
<dbReference type="GO" id="GO:0015920">
    <property type="term" value="P:lipopolysaccharide transport"/>
    <property type="evidence" value="ECO:0007669"/>
    <property type="project" value="TreeGrafter"/>
</dbReference>
<accession>A0A7X0LLX5</accession>
<dbReference type="AlphaFoldDB" id="A0A7X0LLX5"/>
<dbReference type="Pfam" id="PF03739">
    <property type="entry name" value="LptF_LptG"/>
    <property type="match status" value="1"/>
</dbReference>
<evidence type="ECO:0000256" key="1">
    <source>
        <dbReference type="ARBA" id="ARBA00004651"/>
    </source>
</evidence>
<evidence type="ECO:0000256" key="4">
    <source>
        <dbReference type="ARBA" id="ARBA00022989"/>
    </source>
</evidence>
<gene>
    <name evidence="7" type="ORF">HNQ40_002877</name>
</gene>
<comment type="caution">
    <text evidence="7">The sequence shown here is derived from an EMBL/GenBank/DDBJ whole genome shotgun (WGS) entry which is preliminary data.</text>
</comment>
<evidence type="ECO:0000313" key="8">
    <source>
        <dbReference type="Proteomes" id="UP000541810"/>
    </source>
</evidence>
<dbReference type="EMBL" id="JACHGY010000001">
    <property type="protein sequence ID" value="MBB6431071.1"/>
    <property type="molecule type" value="Genomic_DNA"/>
</dbReference>
<dbReference type="InterPro" id="IPR005495">
    <property type="entry name" value="LptG/LptF_permease"/>
</dbReference>
<keyword evidence="5 6" id="KW-0472">Membrane</keyword>
<evidence type="ECO:0000256" key="2">
    <source>
        <dbReference type="ARBA" id="ARBA00022475"/>
    </source>
</evidence>
<evidence type="ECO:0000256" key="3">
    <source>
        <dbReference type="ARBA" id="ARBA00022692"/>
    </source>
</evidence>
<evidence type="ECO:0000256" key="6">
    <source>
        <dbReference type="SAM" id="Phobius"/>
    </source>
</evidence>
<evidence type="ECO:0000256" key="5">
    <source>
        <dbReference type="ARBA" id="ARBA00023136"/>
    </source>
</evidence>
<feature type="transmembrane region" description="Helical" evidence="6">
    <location>
        <begin position="297"/>
        <end position="315"/>
    </location>
</feature>
<organism evidence="7 8">
    <name type="scientific">Algisphaera agarilytica</name>
    <dbReference type="NCBI Taxonomy" id="1385975"/>
    <lineage>
        <taxon>Bacteria</taxon>
        <taxon>Pseudomonadati</taxon>
        <taxon>Planctomycetota</taxon>
        <taxon>Phycisphaerae</taxon>
        <taxon>Phycisphaerales</taxon>
        <taxon>Phycisphaeraceae</taxon>
        <taxon>Algisphaera</taxon>
    </lineage>
</organism>
<dbReference type="Proteomes" id="UP000541810">
    <property type="component" value="Unassembled WGS sequence"/>
</dbReference>
<keyword evidence="8" id="KW-1185">Reference proteome</keyword>
<feature type="transmembrane region" description="Helical" evidence="6">
    <location>
        <begin position="353"/>
        <end position="375"/>
    </location>
</feature>
<dbReference type="GO" id="GO:0043190">
    <property type="term" value="C:ATP-binding cassette (ABC) transporter complex"/>
    <property type="evidence" value="ECO:0007669"/>
    <property type="project" value="TreeGrafter"/>
</dbReference>
<dbReference type="PANTHER" id="PTHR33529">
    <property type="entry name" value="SLR0882 PROTEIN-RELATED"/>
    <property type="match status" value="1"/>
</dbReference>
<dbReference type="PANTHER" id="PTHR33529:SF6">
    <property type="entry name" value="YJGP_YJGQ FAMILY PERMEASE"/>
    <property type="match status" value="1"/>
</dbReference>
<evidence type="ECO:0000313" key="7">
    <source>
        <dbReference type="EMBL" id="MBB6431071.1"/>
    </source>
</evidence>
<feature type="transmembrane region" description="Helical" evidence="6">
    <location>
        <begin position="12"/>
        <end position="34"/>
    </location>
</feature>
<protein>
    <submittedName>
        <fullName evidence="7">Lipopolysaccharide export LptBFGC system permease protein LptF</fullName>
    </submittedName>
</protein>
<comment type="subcellular location">
    <subcellularLocation>
        <location evidence="1">Cell membrane</location>
        <topology evidence="1">Multi-pass membrane protein</topology>
    </subcellularLocation>
</comment>
<name>A0A7X0LLX5_9BACT</name>
<proteinExistence type="predicted"/>
<keyword evidence="3 6" id="KW-0812">Transmembrane</keyword>
<sequence>MKTLDLYIIRQFLTNFIMLFVVVMLLFVVVDFIVDVDEFVKAGQVHKDSWYGIPALATVGTIVDYYVPVVLLVYVFFNGLIVVGAMGFTIVGLQRKRELTAVIASGVSLYRVAAPVLIAGMVLSAVTLPVQEFILPPLAPKLVRPKSALSQPKKGLESKEVFFAQAGGGDLLSASRFDANRGELSGLHIIMRDETGTKHTEIKAESALWDDAQAAWVFNEGFAEKPLSQADAERATTRTKYPVESYATDLSPTVMLARRNALFASLLSIRTLEGLADNQAVSPAQRDKISQIISSRFSLMVLNVLLLVMALPFFLKRLPGDTLSSSLKAAGLCIGAWGGGLMMLQLSPGSLPVGGAALVAWLPVAMYLPVAAWLLQSVKT</sequence>
<reference evidence="7 8" key="1">
    <citation type="submission" date="2020-08" db="EMBL/GenBank/DDBJ databases">
        <title>Genomic Encyclopedia of Type Strains, Phase IV (KMG-IV): sequencing the most valuable type-strain genomes for metagenomic binning, comparative biology and taxonomic classification.</title>
        <authorList>
            <person name="Goeker M."/>
        </authorList>
    </citation>
    <scope>NUCLEOTIDE SEQUENCE [LARGE SCALE GENOMIC DNA]</scope>
    <source>
        <strain evidence="7 8">DSM 103725</strain>
    </source>
</reference>
<dbReference type="RefSeq" id="WP_184678567.1">
    <property type="nucleotide sequence ID" value="NZ_JACHGY010000001.1"/>
</dbReference>